<dbReference type="InterPro" id="IPR045229">
    <property type="entry name" value="TPP_enz"/>
</dbReference>
<dbReference type="InterPro" id="IPR011766">
    <property type="entry name" value="TPP_enzyme_TPP-bd"/>
</dbReference>
<feature type="domain" description="Thiamine pyrophosphate enzyme TPP-binding" evidence="5">
    <location>
        <begin position="426"/>
        <end position="585"/>
    </location>
</feature>
<sequence>MANEETVRLTVGQAIVRFLVNQYVEHDGEEHRFVSGAFGIFGHGNVLGIGQALLQNELDPEPDGGSLPYIMPRNEQGMVNAAAAYAKATNRQRIFACTSSIGPGALNMVTGAALATTNRLPVLLFPSDIFATRYPDPVLQQVENAQTLDTSVNDAFRPVSVFFDRINRPEQLLPSLMQAFRALTDPADTGAVTLALPQDVQAEAYDFPVKAFRKRVWHIRRAPLDQASLDRAVDAIKASKKPLVVAGGGVKYSEASQALRDFAAATGMPVSDTQAGKGAINFDHPQAVGGVGSTGCDSANHLADEADLIIGVGTRYSDFTTASHTQFKNPDVAFVNINVKPFDAVKNAGEMLVADAREALVALTGALDGWHVDDKYSHRIADEKAAWEKTTKELYHLDHQPLPSQLEVFGALNEMMGDNDIVINAAGSMPGDLQALWQAKNPTQYHVEYAFSTMGYEIPAGLGVKLAHPDSEVVAIVGDGTYQMLPMELATVVQERVKVIYVLLQNHGFASIGALSESHGSQRFGTRYTMGAGNAHNEPGDNLPVDIAKNAESWGLDVLRVTTMDEFRDAYRKAEASDRATMIHIETDLYGPNPPSSSWWDVAVAEVSRIDSTTEARKEYEEKKATQRLYL</sequence>
<name>A0ABY0V759_9ACTO</name>
<dbReference type="InterPro" id="IPR012000">
    <property type="entry name" value="Thiamin_PyroP_enz_cen_dom"/>
</dbReference>
<feature type="domain" description="Thiamine pyrophosphate enzyme central" evidence="4">
    <location>
        <begin position="229"/>
        <end position="363"/>
    </location>
</feature>
<evidence type="ECO:0000256" key="2">
    <source>
        <dbReference type="ARBA" id="ARBA00023052"/>
    </source>
</evidence>
<dbReference type="Pfam" id="PF00205">
    <property type="entry name" value="TPP_enzyme_M"/>
    <property type="match status" value="1"/>
</dbReference>
<evidence type="ECO:0000259" key="6">
    <source>
        <dbReference type="Pfam" id="PF02776"/>
    </source>
</evidence>
<organism evidence="7 8">
    <name type="scientific">Schaalia radingae</name>
    <dbReference type="NCBI Taxonomy" id="131110"/>
    <lineage>
        <taxon>Bacteria</taxon>
        <taxon>Bacillati</taxon>
        <taxon>Actinomycetota</taxon>
        <taxon>Actinomycetes</taxon>
        <taxon>Actinomycetales</taxon>
        <taxon>Actinomycetaceae</taxon>
        <taxon>Schaalia</taxon>
    </lineage>
</organism>
<evidence type="ECO:0000256" key="3">
    <source>
        <dbReference type="RuleBase" id="RU362132"/>
    </source>
</evidence>
<feature type="domain" description="Thiamine pyrophosphate enzyme N-terminal TPP-binding" evidence="6">
    <location>
        <begin position="62"/>
        <end position="140"/>
    </location>
</feature>
<dbReference type="Gene3D" id="3.40.50.970">
    <property type="match status" value="2"/>
</dbReference>
<gene>
    <name evidence="7" type="ORF">SAMN04489714_0895</name>
</gene>
<proteinExistence type="inferred from homology"/>
<dbReference type="SUPFAM" id="SSF52467">
    <property type="entry name" value="DHS-like NAD/FAD-binding domain"/>
    <property type="match status" value="1"/>
</dbReference>
<evidence type="ECO:0000259" key="4">
    <source>
        <dbReference type="Pfam" id="PF00205"/>
    </source>
</evidence>
<dbReference type="PANTHER" id="PTHR18968:SF9">
    <property type="entry name" value="3D-(3,5_4)-TRIHYDROXYCYCLOHEXANE-1,2-DIONE HYDROLASE"/>
    <property type="match status" value="1"/>
</dbReference>
<dbReference type="CDD" id="cd07035">
    <property type="entry name" value="TPP_PYR_POX_like"/>
    <property type="match status" value="1"/>
</dbReference>
<dbReference type="Pfam" id="PF02775">
    <property type="entry name" value="TPP_enzyme_C"/>
    <property type="match status" value="1"/>
</dbReference>
<keyword evidence="8" id="KW-1185">Reference proteome</keyword>
<evidence type="ECO:0000259" key="5">
    <source>
        <dbReference type="Pfam" id="PF02775"/>
    </source>
</evidence>
<dbReference type="CDD" id="cd02003">
    <property type="entry name" value="TPP_IolD"/>
    <property type="match status" value="1"/>
</dbReference>
<dbReference type="Pfam" id="PF02776">
    <property type="entry name" value="TPP_enzyme_N"/>
    <property type="match status" value="1"/>
</dbReference>
<keyword evidence="2 3" id="KW-0786">Thiamine pyrophosphate</keyword>
<dbReference type="InterPro" id="IPR029061">
    <property type="entry name" value="THDP-binding"/>
</dbReference>
<dbReference type="NCBIfam" id="TIGR04377">
    <property type="entry name" value="myo_inos_iolD"/>
    <property type="match status" value="1"/>
</dbReference>
<dbReference type="InterPro" id="IPR012001">
    <property type="entry name" value="Thiamin_PyroP_enz_TPP-bd_dom"/>
</dbReference>
<evidence type="ECO:0000313" key="8">
    <source>
        <dbReference type="Proteomes" id="UP000198976"/>
    </source>
</evidence>
<protein>
    <submittedName>
        <fullName evidence="7">3D-(3,5/4)-trihydroxycyclohexane-1,2-dione acylhydrolase (Decyclizing)</fullName>
    </submittedName>
</protein>
<dbReference type="EMBL" id="LT629792">
    <property type="protein sequence ID" value="SDT91956.1"/>
    <property type="molecule type" value="Genomic_DNA"/>
</dbReference>
<evidence type="ECO:0000313" key="7">
    <source>
        <dbReference type="EMBL" id="SDT91956.1"/>
    </source>
</evidence>
<dbReference type="PANTHER" id="PTHR18968">
    <property type="entry name" value="THIAMINE PYROPHOSPHATE ENZYMES"/>
    <property type="match status" value="1"/>
</dbReference>
<dbReference type="Gene3D" id="3.40.50.1220">
    <property type="entry name" value="TPP-binding domain"/>
    <property type="match status" value="1"/>
</dbReference>
<dbReference type="RefSeq" id="WP_070726528.1">
    <property type="nucleotide sequence ID" value="NZ_LT629792.1"/>
</dbReference>
<dbReference type="Proteomes" id="UP000198976">
    <property type="component" value="Chromosome I"/>
</dbReference>
<evidence type="ECO:0000256" key="1">
    <source>
        <dbReference type="ARBA" id="ARBA00007812"/>
    </source>
</evidence>
<accession>A0ABY0V759</accession>
<dbReference type="InterPro" id="IPR030817">
    <property type="entry name" value="Myo_inos_IolD"/>
</dbReference>
<comment type="similarity">
    <text evidence="1 3">Belongs to the TPP enzyme family.</text>
</comment>
<dbReference type="InterPro" id="IPR029035">
    <property type="entry name" value="DHS-like_NAD/FAD-binding_dom"/>
</dbReference>
<dbReference type="SUPFAM" id="SSF52518">
    <property type="entry name" value="Thiamin diphosphate-binding fold (THDP-binding)"/>
    <property type="match status" value="2"/>
</dbReference>
<reference evidence="7 8" key="1">
    <citation type="submission" date="2016-10" db="EMBL/GenBank/DDBJ databases">
        <authorList>
            <person name="Varghese N."/>
            <person name="Submissions S."/>
        </authorList>
    </citation>
    <scope>NUCLEOTIDE SEQUENCE [LARGE SCALE GENOMIC DNA]</scope>
    <source>
        <strain evidence="7 8">DSM 9169</strain>
    </source>
</reference>